<organism evidence="2 3">
    <name type="scientific">Phyllosticta paracitricarpa</name>
    <dbReference type="NCBI Taxonomy" id="2016321"/>
    <lineage>
        <taxon>Eukaryota</taxon>
        <taxon>Fungi</taxon>
        <taxon>Dikarya</taxon>
        <taxon>Ascomycota</taxon>
        <taxon>Pezizomycotina</taxon>
        <taxon>Dothideomycetes</taxon>
        <taxon>Dothideomycetes incertae sedis</taxon>
        <taxon>Botryosphaeriales</taxon>
        <taxon>Phyllostictaceae</taxon>
        <taxon>Phyllosticta</taxon>
    </lineage>
</organism>
<evidence type="ECO:0000256" key="1">
    <source>
        <dbReference type="SAM" id="MobiDB-lite"/>
    </source>
</evidence>
<feature type="region of interest" description="Disordered" evidence="1">
    <location>
        <begin position="72"/>
        <end position="179"/>
    </location>
</feature>
<evidence type="ECO:0000313" key="2">
    <source>
        <dbReference type="EMBL" id="KAK7609263.1"/>
    </source>
</evidence>
<sequence length="304" mass="34755">MDFPTASTDLLHLKLSCPAAWKAECETFTQVTNRPAENQNLPSTHCLAWEVDYDEQCGISASEHTTQNRRRIYGESWETGDTSRRDLPAYPESKPAGDVHNHNGNTSSFENTGVYSAQDEQSSEHYNGGHHPSHNAPTQYTFVEDDIDQEGDSDDEISDDECDSDEEISDDKSESDEALYDDDFEYEPANSYPEWTRTISPSLNPSRHSTPPEVMKWVYWPPIYDSLERIRYHVGDEPSLRKTVCVKAALEQIEFADYSAFDFPYAAMGRLRPLRCPPLAPYLHRKLNLRTPSSLRQVEECRYP</sequence>
<gene>
    <name evidence="2" type="ORF">JOL62DRAFT_557882</name>
</gene>
<protein>
    <submittedName>
        <fullName evidence="2">Uncharacterized protein</fullName>
    </submittedName>
</protein>
<dbReference type="Proteomes" id="UP001367316">
    <property type="component" value="Unassembled WGS sequence"/>
</dbReference>
<proteinExistence type="predicted"/>
<feature type="compositionally biased region" description="Acidic residues" evidence="1">
    <location>
        <begin position="143"/>
        <end position="179"/>
    </location>
</feature>
<dbReference type="EMBL" id="JBBPBF010000024">
    <property type="protein sequence ID" value="KAK7609263.1"/>
    <property type="molecule type" value="Genomic_DNA"/>
</dbReference>
<comment type="caution">
    <text evidence="2">The sequence shown here is derived from an EMBL/GenBank/DDBJ whole genome shotgun (WGS) entry which is preliminary data.</text>
</comment>
<accession>A0ABR1N227</accession>
<reference evidence="2 3" key="1">
    <citation type="submission" date="2024-04" db="EMBL/GenBank/DDBJ databases">
        <title>Phyllosticta paracitricarpa is synonymous to the EU quarantine fungus P. citricarpa based on phylogenomic analyses.</title>
        <authorList>
            <consortium name="Lawrence Berkeley National Laboratory"/>
            <person name="Van ingen-buijs V.A."/>
            <person name="Van westerhoven A.C."/>
            <person name="Haridas S."/>
            <person name="Skiadas P."/>
            <person name="Martin F."/>
            <person name="Groenewald J.Z."/>
            <person name="Crous P.W."/>
            <person name="Seidl M.F."/>
        </authorList>
    </citation>
    <scope>NUCLEOTIDE SEQUENCE [LARGE SCALE GENOMIC DNA]</scope>
    <source>
        <strain evidence="2 3">CBS 141358</strain>
    </source>
</reference>
<evidence type="ECO:0000313" key="3">
    <source>
        <dbReference type="Proteomes" id="UP001367316"/>
    </source>
</evidence>
<feature type="compositionally biased region" description="Polar residues" evidence="1">
    <location>
        <begin position="102"/>
        <end position="120"/>
    </location>
</feature>
<name>A0ABR1N227_9PEZI</name>
<keyword evidence="3" id="KW-1185">Reference proteome</keyword>